<dbReference type="SUPFAM" id="SSF53098">
    <property type="entry name" value="Ribonuclease H-like"/>
    <property type="match status" value="1"/>
</dbReference>
<dbReference type="Pfam" id="PF13333">
    <property type="entry name" value="rve_2"/>
    <property type="match status" value="1"/>
</dbReference>
<dbReference type="InterPro" id="IPR012337">
    <property type="entry name" value="RNaseH-like_sf"/>
</dbReference>
<dbReference type="InterPro" id="IPR001584">
    <property type="entry name" value="Integrase_cat-core"/>
</dbReference>
<dbReference type="GO" id="GO:0003676">
    <property type="term" value="F:nucleic acid binding"/>
    <property type="evidence" value="ECO:0007669"/>
    <property type="project" value="InterPro"/>
</dbReference>
<feature type="domain" description="Integrase catalytic" evidence="1">
    <location>
        <begin position="1"/>
        <end position="113"/>
    </location>
</feature>
<keyword evidence="3" id="KW-1185">Reference proteome</keyword>
<protein>
    <recommendedName>
        <fullName evidence="1">Integrase catalytic domain-containing protein</fullName>
    </recommendedName>
</protein>
<evidence type="ECO:0000313" key="2">
    <source>
        <dbReference type="EMBL" id="VEU63434.1"/>
    </source>
</evidence>
<gene>
    <name evidence="2" type="ORF">NCTC10118_00464</name>
</gene>
<sequence>MLNKIFKKYKNLNELILHSHQAWQFQIKQYCDKLSKRGIKQSISRKCNCYDNCVIEIFFGTMKNEMFYGHEKEFKNLEDLEKAMRNYINYYNEKRIITKLKGQTPLGYRHQSLN</sequence>
<dbReference type="InterPro" id="IPR036397">
    <property type="entry name" value="RNaseH_sf"/>
</dbReference>
<dbReference type="PANTHER" id="PTHR46889">
    <property type="entry name" value="TRANSPOSASE INSF FOR INSERTION SEQUENCE IS3B-RELATED"/>
    <property type="match status" value="1"/>
</dbReference>
<dbReference type="Gene3D" id="3.30.420.10">
    <property type="entry name" value="Ribonuclease H-like superfamily/Ribonuclease H"/>
    <property type="match status" value="1"/>
</dbReference>
<dbReference type="AlphaFoldDB" id="A0A449AEL7"/>
<dbReference type="GO" id="GO:0015074">
    <property type="term" value="P:DNA integration"/>
    <property type="evidence" value="ECO:0007669"/>
    <property type="project" value="InterPro"/>
</dbReference>
<proteinExistence type="predicted"/>
<dbReference type="Proteomes" id="UP000289952">
    <property type="component" value="Chromosome"/>
</dbReference>
<dbReference type="PANTHER" id="PTHR46889:SF4">
    <property type="entry name" value="TRANSPOSASE INSO FOR INSERTION SEQUENCE ELEMENT IS911B-RELATED"/>
    <property type="match status" value="1"/>
</dbReference>
<accession>A0A449AEL7</accession>
<evidence type="ECO:0000313" key="3">
    <source>
        <dbReference type="Proteomes" id="UP000289952"/>
    </source>
</evidence>
<reference evidence="2 3" key="1">
    <citation type="submission" date="2019-01" db="EMBL/GenBank/DDBJ databases">
        <authorList>
            <consortium name="Pathogen Informatics"/>
        </authorList>
    </citation>
    <scope>NUCLEOTIDE SEQUENCE [LARGE SCALE GENOMIC DNA]</scope>
    <source>
        <strain evidence="2 3">NCTC10118</strain>
    </source>
</reference>
<dbReference type="PROSITE" id="PS50994">
    <property type="entry name" value="INTEGRASE"/>
    <property type="match status" value="1"/>
</dbReference>
<evidence type="ECO:0000259" key="1">
    <source>
        <dbReference type="PROSITE" id="PS50994"/>
    </source>
</evidence>
<dbReference type="InterPro" id="IPR050900">
    <property type="entry name" value="Transposase_IS3/IS150/IS904"/>
</dbReference>
<name>A0A449AEL7_9BACT</name>
<dbReference type="EMBL" id="LR214972">
    <property type="protein sequence ID" value="VEU63434.1"/>
    <property type="molecule type" value="Genomic_DNA"/>
</dbReference>
<organism evidence="2 3">
    <name type="scientific">Mycoplasmopsis bovirhinis</name>
    <dbReference type="NCBI Taxonomy" id="29553"/>
    <lineage>
        <taxon>Bacteria</taxon>
        <taxon>Bacillati</taxon>
        <taxon>Mycoplasmatota</taxon>
        <taxon>Mycoplasmoidales</taxon>
        <taxon>Metamycoplasmataceae</taxon>
        <taxon>Mycoplasmopsis</taxon>
    </lineage>
</organism>